<accession>A0ABR0F0D0</accession>
<gene>
    <name evidence="2" type="ORF">PRZ48_001107</name>
</gene>
<comment type="caution">
    <text evidence="2">The sequence shown here is derived from an EMBL/GenBank/DDBJ whole genome shotgun (WGS) entry which is preliminary data.</text>
</comment>
<dbReference type="EMBL" id="JAXOVC010000001">
    <property type="protein sequence ID" value="KAK4507372.1"/>
    <property type="molecule type" value="Genomic_DNA"/>
</dbReference>
<feature type="compositionally biased region" description="Polar residues" evidence="1">
    <location>
        <begin position="1"/>
        <end position="19"/>
    </location>
</feature>
<reference evidence="2 3" key="1">
    <citation type="journal article" date="2023" name="G3 (Bethesda)">
        <title>A chromosome-level genome assembly of Zasmidium syzygii isolated from banana leaves.</title>
        <authorList>
            <person name="van Westerhoven A.C."/>
            <person name="Mehrabi R."/>
            <person name="Talebi R."/>
            <person name="Steentjes M.B.F."/>
            <person name="Corcolon B."/>
            <person name="Chong P.A."/>
            <person name="Kema G.H.J."/>
            <person name="Seidl M.F."/>
        </authorList>
    </citation>
    <scope>NUCLEOTIDE SEQUENCE [LARGE SCALE GENOMIC DNA]</scope>
    <source>
        <strain evidence="2 3">P124</strain>
    </source>
</reference>
<feature type="region of interest" description="Disordered" evidence="1">
    <location>
        <begin position="622"/>
        <end position="659"/>
    </location>
</feature>
<sequence length="709" mass="78474">MSLPQHTSRNGDSIQSRTSGAKRKRTAQDSIEEDIAWTAVRCQRLLRTINSRISSLRSLLETDAAFQAGIGGNNGQIRKPPKKTEHWSSVDPAWLPNGNPKGQGRTYVAKTKQADRKVLKARDPNLAFPSPFVKRIGSSVYSKDDTSPSRPQIQPEKKCRRSRQLPIKPQSAQHETENGLVAAISGLLGTTKAVAQVRMGSRSLLSTCLRQVPSHIDLIVEEDESGSSQEEIVTEVFTYLEDFGTTGGWPGLREVARRQGIHLVAKAISDNVLSENSIRAMVDVCSSEGAMSEGQDLLRAWLNRTDVPSKDSLERLDILSSRRRCAGFKFRTINELSQTHSSILVRYGSTVEFWKELLSSLTGEYGEEATQCLISCLSTFGDLESDGCLKAGIRSHMRDLALKVTVMATASLLAEELTGKGLCNALLAVAAHTCLTAGNQTQQRRSRRGRLSEFETLFLLGSQLFLGLDTQQQVACGIFNVDTLTATLDLSHRPSDGPRRHSEWRMCQEDFASEITKGIVTLENYIDTTITGKLLDESLHAIERASPAASLLKQVALETTNVLRQSDDGPLGLDLEDYMKRLNQSGERASSIQTPHRGGQKGRFRWEEGLCEWVTATPFLGREPSEEQTELVPEARNDKGDSTSSNECSPDVLAISPPAKRRRVQVKSPLWERKVTKAMVVLPSQRLRIPNIKRYAENIEDDSGDELCF</sequence>
<name>A0ABR0F0D0_ZASCE</name>
<evidence type="ECO:0000313" key="3">
    <source>
        <dbReference type="Proteomes" id="UP001305779"/>
    </source>
</evidence>
<feature type="region of interest" description="Disordered" evidence="1">
    <location>
        <begin position="71"/>
        <end position="104"/>
    </location>
</feature>
<evidence type="ECO:0000256" key="1">
    <source>
        <dbReference type="SAM" id="MobiDB-lite"/>
    </source>
</evidence>
<organism evidence="2 3">
    <name type="scientific">Zasmidium cellare</name>
    <name type="common">Wine cellar mold</name>
    <name type="synonym">Racodium cellare</name>
    <dbReference type="NCBI Taxonomy" id="395010"/>
    <lineage>
        <taxon>Eukaryota</taxon>
        <taxon>Fungi</taxon>
        <taxon>Dikarya</taxon>
        <taxon>Ascomycota</taxon>
        <taxon>Pezizomycotina</taxon>
        <taxon>Dothideomycetes</taxon>
        <taxon>Dothideomycetidae</taxon>
        <taxon>Mycosphaerellales</taxon>
        <taxon>Mycosphaerellaceae</taxon>
        <taxon>Zasmidium</taxon>
    </lineage>
</organism>
<feature type="region of interest" description="Disordered" evidence="1">
    <location>
        <begin position="138"/>
        <end position="176"/>
    </location>
</feature>
<evidence type="ECO:0000313" key="2">
    <source>
        <dbReference type="EMBL" id="KAK4507372.1"/>
    </source>
</evidence>
<proteinExistence type="predicted"/>
<keyword evidence="3" id="KW-1185">Reference proteome</keyword>
<dbReference type="Proteomes" id="UP001305779">
    <property type="component" value="Unassembled WGS sequence"/>
</dbReference>
<feature type="region of interest" description="Disordered" evidence="1">
    <location>
        <begin position="1"/>
        <end position="29"/>
    </location>
</feature>
<protein>
    <submittedName>
        <fullName evidence="2">Uncharacterized protein</fullName>
    </submittedName>
</protein>